<evidence type="ECO:0000313" key="3">
    <source>
        <dbReference type="Proteomes" id="UP001150941"/>
    </source>
</evidence>
<reference evidence="2" key="2">
    <citation type="journal article" date="2023" name="IMA Fungus">
        <title>Comparative genomic study of the Penicillium genus elucidates a diverse pangenome and 15 lateral gene transfer events.</title>
        <authorList>
            <person name="Petersen C."/>
            <person name="Sorensen T."/>
            <person name="Nielsen M.R."/>
            <person name="Sondergaard T.E."/>
            <person name="Sorensen J.L."/>
            <person name="Fitzpatrick D.A."/>
            <person name="Frisvad J.C."/>
            <person name="Nielsen K.L."/>
        </authorList>
    </citation>
    <scope>NUCLEOTIDE SEQUENCE</scope>
    <source>
        <strain evidence="2">IBT 19713</strain>
    </source>
</reference>
<feature type="region of interest" description="Disordered" evidence="1">
    <location>
        <begin position="122"/>
        <end position="146"/>
    </location>
</feature>
<evidence type="ECO:0000313" key="2">
    <source>
        <dbReference type="EMBL" id="KAJ5217080.1"/>
    </source>
</evidence>
<dbReference type="RefSeq" id="XP_058325951.1">
    <property type="nucleotide sequence ID" value="XM_058479383.1"/>
</dbReference>
<protein>
    <submittedName>
        <fullName evidence="2">Uncharacterized protein</fullName>
    </submittedName>
</protein>
<proteinExistence type="predicted"/>
<reference evidence="2" key="1">
    <citation type="submission" date="2022-11" db="EMBL/GenBank/DDBJ databases">
        <authorList>
            <person name="Petersen C."/>
        </authorList>
    </citation>
    <scope>NUCLEOTIDE SEQUENCE</scope>
    <source>
        <strain evidence="2">IBT 19713</strain>
    </source>
</reference>
<name>A0A9W9NBZ6_9EURO</name>
<dbReference type="EMBL" id="JAPQKS010000008">
    <property type="protein sequence ID" value="KAJ5217080.1"/>
    <property type="molecule type" value="Genomic_DNA"/>
</dbReference>
<feature type="compositionally biased region" description="Polar residues" evidence="1">
    <location>
        <begin position="128"/>
        <end position="141"/>
    </location>
</feature>
<evidence type="ECO:0000256" key="1">
    <source>
        <dbReference type="SAM" id="MobiDB-lite"/>
    </source>
</evidence>
<feature type="region of interest" description="Disordered" evidence="1">
    <location>
        <begin position="29"/>
        <end position="82"/>
    </location>
</feature>
<dbReference type="GeneID" id="83206687"/>
<keyword evidence="3" id="KW-1185">Reference proteome</keyword>
<comment type="caution">
    <text evidence="2">The sequence shown here is derived from an EMBL/GenBank/DDBJ whole genome shotgun (WGS) entry which is preliminary data.</text>
</comment>
<gene>
    <name evidence="2" type="ORF">N7468_010088</name>
</gene>
<accession>A0A9W9NBZ6</accession>
<dbReference type="Proteomes" id="UP001150941">
    <property type="component" value="Unassembled WGS sequence"/>
</dbReference>
<organism evidence="2 3">
    <name type="scientific">Penicillium chermesinum</name>
    <dbReference type="NCBI Taxonomy" id="63820"/>
    <lineage>
        <taxon>Eukaryota</taxon>
        <taxon>Fungi</taxon>
        <taxon>Dikarya</taxon>
        <taxon>Ascomycota</taxon>
        <taxon>Pezizomycotina</taxon>
        <taxon>Eurotiomycetes</taxon>
        <taxon>Eurotiomycetidae</taxon>
        <taxon>Eurotiales</taxon>
        <taxon>Aspergillaceae</taxon>
        <taxon>Penicillium</taxon>
    </lineage>
</organism>
<dbReference type="AlphaFoldDB" id="A0A9W9NBZ6"/>
<sequence length="180" mass="20106">MSDSDCLFIREISDDAIENALTEGLEDRWVEDDSRANVPALQHSSSPMVHPVTVQDPERPRSPPAVPSNRRTTPDPQTLELAPTSTYLLPRVQEIPAVNEPLPRNYTASPTRTINIHRLKAPAGLPITQGNRDTTQPNNADEPQRPTAFLFSGREKVISRRRSLRDVESLESRIAKLLSN</sequence>